<evidence type="ECO:0000256" key="5">
    <source>
        <dbReference type="ARBA" id="ARBA00023163"/>
    </source>
</evidence>
<dbReference type="EMBL" id="JAVREL010000001">
    <property type="protein sequence ID" value="MDT0341502.1"/>
    <property type="molecule type" value="Genomic_DNA"/>
</dbReference>
<organism evidence="8 9">
    <name type="scientific">Streptomyces litchfieldiae</name>
    <dbReference type="NCBI Taxonomy" id="3075543"/>
    <lineage>
        <taxon>Bacteria</taxon>
        <taxon>Bacillati</taxon>
        <taxon>Actinomycetota</taxon>
        <taxon>Actinomycetes</taxon>
        <taxon>Kitasatosporales</taxon>
        <taxon>Streptomycetaceae</taxon>
        <taxon>Streptomyces</taxon>
    </lineage>
</organism>
<evidence type="ECO:0000256" key="1">
    <source>
        <dbReference type="ARBA" id="ARBA00010641"/>
    </source>
</evidence>
<dbReference type="PANTHER" id="PTHR43133">
    <property type="entry name" value="RNA POLYMERASE ECF-TYPE SIGMA FACTO"/>
    <property type="match status" value="1"/>
</dbReference>
<keyword evidence="5" id="KW-0804">Transcription</keyword>
<dbReference type="NCBIfam" id="TIGR02937">
    <property type="entry name" value="sigma70-ECF"/>
    <property type="match status" value="1"/>
</dbReference>
<comment type="similarity">
    <text evidence="1">Belongs to the sigma-70 factor family. ECF subfamily.</text>
</comment>
<evidence type="ECO:0000256" key="4">
    <source>
        <dbReference type="ARBA" id="ARBA00023125"/>
    </source>
</evidence>
<feature type="compositionally biased region" description="Acidic residues" evidence="6">
    <location>
        <begin position="456"/>
        <end position="483"/>
    </location>
</feature>
<keyword evidence="4" id="KW-0238">DNA-binding</keyword>
<dbReference type="SUPFAM" id="SSF88659">
    <property type="entry name" value="Sigma3 and sigma4 domains of RNA polymerase sigma factors"/>
    <property type="match status" value="1"/>
</dbReference>
<feature type="domain" description="RNA polymerase sigma-70 region 2" evidence="7">
    <location>
        <begin position="45"/>
        <end position="104"/>
    </location>
</feature>
<protein>
    <submittedName>
        <fullName evidence="8">Sigma-70 family RNA polymerase sigma factor</fullName>
    </submittedName>
</protein>
<dbReference type="InterPro" id="IPR013324">
    <property type="entry name" value="RNA_pol_sigma_r3/r4-like"/>
</dbReference>
<comment type="caution">
    <text evidence="8">The sequence shown here is derived from an EMBL/GenBank/DDBJ whole genome shotgun (WGS) entry which is preliminary data.</text>
</comment>
<accession>A0ABU2MJ90</accession>
<proteinExistence type="inferred from homology"/>
<feature type="region of interest" description="Disordered" evidence="6">
    <location>
        <begin position="1"/>
        <end position="29"/>
    </location>
</feature>
<reference evidence="9" key="1">
    <citation type="submission" date="2023-07" db="EMBL/GenBank/DDBJ databases">
        <title>30 novel species of actinomycetes from the DSMZ collection.</title>
        <authorList>
            <person name="Nouioui I."/>
        </authorList>
    </citation>
    <scope>NUCLEOTIDE SEQUENCE [LARGE SCALE GENOMIC DNA]</scope>
    <source>
        <strain evidence="9">DSM 44938</strain>
    </source>
</reference>
<dbReference type="InterPro" id="IPR014284">
    <property type="entry name" value="RNA_pol_sigma-70_dom"/>
</dbReference>
<evidence type="ECO:0000259" key="7">
    <source>
        <dbReference type="Pfam" id="PF04542"/>
    </source>
</evidence>
<keyword evidence="3" id="KW-0731">Sigma factor</keyword>
<keyword evidence="9" id="KW-1185">Reference proteome</keyword>
<feature type="compositionally biased region" description="Low complexity" evidence="6">
    <location>
        <begin position="12"/>
        <end position="22"/>
    </location>
</feature>
<dbReference type="Gene3D" id="1.10.10.10">
    <property type="entry name" value="Winged helix-like DNA-binding domain superfamily/Winged helix DNA-binding domain"/>
    <property type="match status" value="1"/>
</dbReference>
<dbReference type="Proteomes" id="UP001183246">
    <property type="component" value="Unassembled WGS sequence"/>
</dbReference>
<dbReference type="Gene3D" id="1.10.1740.10">
    <property type="match status" value="1"/>
</dbReference>
<feature type="region of interest" description="Disordered" evidence="6">
    <location>
        <begin position="428"/>
        <end position="513"/>
    </location>
</feature>
<feature type="region of interest" description="Disordered" evidence="6">
    <location>
        <begin position="341"/>
        <end position="393"/>
    </location>
</feature>
<dbReference type="SUPFAM" id="SSF88946">
    <property type="entry name" value="Sigma2 domain of RNA polymerase sigma factors"/>
    <property type="match status" value="1"/>
</dbReference>
<sequence length="513" mass="52664">MADHREDRGSEAGATDTGAGAAVPPPDADLLTRVRAGDDAAFGELYRRHARSVRQHARGNGLDSHTAEDVTEEAFVRTLEALRHGGGPRSSARGYLLVTVRRMAAGWFAGNREERAVSDLAGAAASARETAHHSAETRALVRADRSLLTTAFLSLPVRWREVLWRTAVEGQPLSRVGDELGLSPNATAVLAHRAREGLRQAYLQAHIGELPSEDEDCRRYAHKLGAFIRRTSTSRGLRRHLDSCDRCRAAYLELVDVNATLRGLAPFAAAGWFATAAPTTTAAPPLGGAAGTAGLAALEGATGGALGKFAIAATLALAAGPAVPAGGAAVLGPDAGAAAVAAAPEDRVDRSVADPAEPADNGPAGPSGQPGGGPPEDTGPDPDEESAASCPPVGESLTGILLGDLGCPAGVPLLPGLPLLVIDPPGGTESEGLVRLIPPHSEGPDSWPEPTTPALELDDPDVNDPDLNDPDVNDATPEPDDSEPGIPGLLEADDDTAEDPATTTDEPLISVAP</sequence>
<evidence type="ECO:0000256" key="2">
    <source>
        <dbReference type="ARBA" id="ARBA00023015"/>
    </source>
</evidence>
<evidence type="ECO:0000313" key="9">
    <source>
        <dbReference type="Proteomes" id="UP001183246"/>
    </source>
</evidence>
<dbReference type="RefSeq" id="WP_311702631.1">
    <property type="nucleotide sequence ID" value="NZ_JAVREL010000001.1"/>
</dbReference>
<evidence type="ECO:0000256" key="6">
    <source>
        <dbReference type="SAM" id="MobiDB-lite"/>
    </source>
</evidence>
<evidence type="ECO:0000256" key="3">
    <source>
        <dbReference type="ARBA" id="ARBA00023082"/>
    </source>
</evidence>
<dbReference type="InterPro" id="IPR013325">
    <property type="entry name" value="RNA_pol_sigma_r2"/>
</dbReference>
<keyword evidence="2" id="KW-0805">Transcription regulation</keyword>
<gene>
    <name evidence="8" type="ORF">RM590_02405</name>
</gene>
<dbReference type="PANTHER" id="PTHR43133:SF8">
    <property type="entry name" value="RNA POLYMERASE SIGMA FACTOR HI_1459-RELATED"/>
    <property type="match status" value="1"/>
</dbReference>
<evidence type="ECO:0000313" key="8">
    <source>
        <dbReference type="EMBL" id="MDT0341502.1"/>
    </source>
</evidence>
<dbReference type="InterPro" id="IPR036388">
    <property type="entry name" value="WH-like_DNA-bd_sf"/>
</dbReference>
<name>A0ABU2MJ90_9ACTN</name>
<dbReference type="InterPro" id="IPR039425">
    <property type="entry name" value="RNA_pol_sigma-70-like"/>
</dbReference>
<dbReference type="Pfam" id="PF04542">
    <property type="entry name" value="Sigma70_r2"/>
    <property type="match status" value="1"/>
</dbReference>
<feature type="compositionally biased region" description="Basic and acidic residues" evidence="6">
    <location>
        <begin position="1"/>
        <end position="10"/>
    </location>
</feature>
<dbReference type="InterPro" id="IPR007627">
    <property type="entry name" value="RNA_pol_sigma70_r2"/>
</dbReference>